<feature type="domain" description="SGNH hydrolase-type esterase" evidence="1">
    <location>
        <begin position="423"/>
        <end position="590"/>
    </location>
</feature>
<dbReference type="GO" id="GO:0004622">
    <property type="term" value="F:phosphatidylcholine lysophospholipase activity"/>
    <property type="evidence" value="ECO:0007669"/>
    <property type="project" value="TreeGrafter"/>
</dbReference>
<dbReference type="Gene3D" id="3.40.50.1110">
    <property type="entry name" value="SGNH hydrolase"/>
    <property type="match status" value="1"/>
</dbReference>
<reference evidence="2" key="2">
    <citation type="submission" date="2021-04" db="EMBL/GenBank/DDBJ databases">
        <authorList>
            <person name="Gilroy R."/>
        </authorList>
    </citation>
    <scope>NUCLEOTIDE SEQUENCE</scope>
    <source>
        <strain evidence="2">CHK179-28034</strain>
    </source>
</reference>
<dbReference type="CDD" id="cd00229">
    <property type="entry name" value="SGNH_hydrolase"/>
    <property type="match status" value="1"/>
</dbReference>
<dbReference type="InterPro" id="IPR036514">
    <property type="entry name" value="SGNH_hydro_sf"/>
</dbReference>
<sequence length="611" mass="68795">MTLNTVLTNKEGTPLAPATTAEQVAYDNSMNVKQAIDSRISDAEYEVINQRINNLAKLPEGSTTGDAELSDIRIGYDGTPYETAGESVRSQCNDLSHKIDDGFGQLNIIFDKNVNNYEISKVLLKDGTVTDGPSNYIVSNYIECQLFSVVFLKSIYFGDPSAYLQVAFYDSEFNFLSGHTVSSSGTTTDDAVEIPNLALYFKFSCESSKWDIRLKYLRIATDDTLTKNMPANSKFIGEILNTTYKIYDESVLSIPNKYIQSNGIITDINAPQYHISEYINCTTFRKMVIKETYLAKGNALIAFYDKLKTFVGSVISGGDLQKDVIVNVPKDAFYMVLSSNIIDSDYKLYITEVGIESNKHNLVSILNNKRVTFIGDSITAGQGSSTYVSWIEEKDGVTHVYRGNAPDYPYADNEYEVGEHLLTEGTWNWYESLSANGWAQKLKKYLIEKFNCTVHNRACAGINSTTVRNNFDRWSEDSDIIFIMIGTNDRGDNDLTTFSQNVSYVVRTLLSESKIPILISSIPAKVGNETIDTMKYHMEDVDIEINKIATAYGITYYSFFNNIQKYCDQKNIPFDSLLTDELHPNDDGYNVMYRLLCYGLNIPLKIENSSW</sequence>
<dbReference type="PANTHER" id="PTHR30383:SF5">
    <property type="entry name" value="SGNH HYDROLASE-TYPE ESTERASE DOMAIN-CONTAINING PROTEIN"/>
    <property type="match status" value="1"/>
</dbReference>
<accession>A0A9D2EJW1</accession>
<dbReference type="InterPro" id="IPR013830">
    <property type="entry name" value="SGNH_hydro"/>
</dbReference>
<gene>
    <name evidence="2" type="ORF">H9968_02855</name>
</gene>
<dbReference type="InterPro" id="IPR051532">
    <property type="entry name" value="Ester_Hydrolysis_Enzymes"/>
</dbReference>
<dbReference type="PANTHER" id="PTHR30383">
    <property type="entry name" value="THIOESTERASE 1/PROTEASE 1/LYSOPHOSPHOLIPASE L1"/>
    <property type="match status" value="1"/>
</dbReference>
<dbReference type="Proteomes" id="UP000824049">
    <property type="component" value="Unassembled WGS sequence"/>
</dbReference>
<keyword evidence="2" id="KW-0378">Hydrolase</keyword>
<reference evidence="2" key="1">
    <citation type="journal article" date="2021" name="PeerJ">
        <title>Extensive microbial diversity within the chicken gut microbiome revealed by metagenomics and culture.</title>
        <authorList>
            <person name="Gilroy R."/>
            <person name="Ravi A."/>
            <person name="Getino M."/>
            <person name="Pursley I."/>
            <person name="Horton D.L."/>
            <person name="Alikhan N.F."/>
            <person name="Baker D."/>
            <person name="Gharbi K."/>
            <person name="Hall N."/>
            <person name="Watson M."/>
            <person name="Adriaenssens E.M."/>
            <person name="Foster-Nyarko E."/>
            <person name="Jarju S."/>
            <person name="Secka A."/>
            <person name="Antonio M."/>
            <person name="Oren A."/>
            <person name="Chaudhuri R.R."/>
            <person name="La Ragione R."/>
            <person name="Hildebrand F."/>
            <person name="Pallen M.J."/>
        </authorList>
    </citation>
    <scope>NUCLEOTIDE SEQUENCE</scope>
    <source>
        <strain evidence="2">CHK179-28034</strain>
    </source>
</reference>
<organism evidence="2 3">
    <name type="scientific">Candidatus Anaerobutyricum stercoris</name>
    <dbReference type="NCBI Taxonomy" id="2838457"/>
    <lineage>
        <taxon>Bacteria</taxon>
        <taxon>Bacillati</taxon>
        <taxon>Bacillota</taxon>
        <taxon>Clostridia</taxon>
        <taxon>Lachnospirales</taxon>
        <taxon>Lachnospiraceae</taxon>
        <taxon>Anaerobutyricum</taxon>
    </lineage>
</organism>
<dbReference type="Pfam" id="PF13472">
    <property type="entry name" value="Lipase_GDSL_2"/>
    <property type="match status" value="1"/>
</dbReference>
<evidence type="ECO:0000313" key="3">
    <source>
        <dbReference type="Proteomes" id="UP000824049"/>
    </source>
</evidence>
<dbReference type="EMBL" id="DXBR01000036">
    <property type="protein sequence ID" value="HIZ38853.1"/>
    <property type="molecule type" value="Genomic_DNA"/>
</dbReference>
<proteinExistence type="predicted"/>
<name>A0A9D2EJW1_9FIRM</name>
<protein>
    <submittedName>
        <fullName evidence="2">SGNH/GDSL hydrolase family protein</fullName>
    </submittedName>
</protein>
<dbReference type="AlphaFoldDB" id="A0A9D2EJW1"/>
<dbReference type="SUPFAM" id="SSF52266">
    <property type="entry name" value="SGNH hydrolase"/>
    <property type="match status" value="1"/>
</dbReference>
<evidence type="ECO:0000313" key="2">
    <source>
        <dbReference type="EMBL" id="HIZ38853.1"/>
    </source>
</evidence>
<comment type="caution">
    <text evidence="2">The sequence shown here is derived from an EMBL/GenBank/DDBJ whole genome shotgun (WGS) entry which is preliminary data.</text>
</comment>
<evidence type="ECO:0000259" key="1">
    <source>
        <dbReference type="Pfam" id="PF13472"/>
    </source>
</evidence>